<evidence type="ECO:0000259" key="17">
    <source>
        <dbReference type="PROSITE" id="PS50873"/>
    </source>
</evidence>
<dbReference type="GO" id="GO:0140825">
    <property type="term" value="F:lactoperoxidase activity"/>
    <property type="evidence" value="ECO:0007669"/>
    <property type="project" value="UniProtKB-EC"/>
</dbReference>
<evidence type="ECO:0000256" key="13">
    <source>
        <dbReference type="PIRSR" id="PIRSR600823-3"/>
    </source>
</evidence>
<dbReference type="EMBL" id="JAKUCV010002052">
    <property type="protein sequence ID" value="KAJ4844109.1"/>
    <property type="molecule type" value="Genomic_DNA"/>
</dbReference>
<evidence type="ECO:0000256" key="9">
    <source>
        <dbReference type="ARBA" id="ARBA00023004"/>
    </source>
</evidence>
<feature type="domain" description="Plant heme peroxidase family profile" evidence="17">
    <location>
        <begin position="25"/>
        <end position="275"/>
    </location>
</feature>
<evidence type="ECO:0000256" key="3">
    <source>
        <dbReference type="ARBA" id="ARBA00006873"/>
    </source>
</evidence>
<dbReference type="Pfam" id="PF00141">
    <property type="entry name" value="peroxidase"/>
    <property type="match status" value="1"/>
</dbReference>
<evidence type="ECO:0000313" key="19">
    <source>
        <dbReference type="Proteomes" id="UP001141552"/>
    </source>
</evidence>
<evidence type="ECO:0000256" key="1">
    <source>
        <dbReference type="ARBA" id="ARBA00000189"/>
    </source>
</evidence>
<accession>A0A9Q0JJN7</accession>
<feature type="signal peptide" evidence="16">
    <location>
        <begin position="1"/>
        <end position="23"/>
    </location>
</feature>
<feature type="binding site" description="axial binding residue" evidence="13">
    <location>
        <position position="179"/>
    </location>
    <ligand>
        <name>heme b</name>
        <dbReference type="ChEBI" id="CHEBI:60344"/>
    </ligand>
    <ligandPart>
        <name>Fe</name>
        <dbReference type="ChEBI" id="CHEBI:18248"/>
    </ligandPart>
</feature>
<evidence type="ECO:0000256" key="8">
    <source>
        <dbReference type="ARBA" id="ARBA00023002"/>
    </source>
</evidence>
<reference evidence="18" key="2">
    <citation type="journal article" date="2023" name="Plants (Basel)">
        <title>Annotation of the Turnera subulata (Passifloraceae) Draft Genome Reveals the S-Locus Evolved after the Divergence of Turneroideae from Passifloroideae in a Stepwise Manner.</title>
        <authorList>
            <person name="Henning P.M."/>
            <person name="Roalson E.H."/>
            <person name="Mir W."/>
            <person name="McCubbin A.G."/>
            <person name="Shore J.S."/>
        </authorList>
    </citation>
    <scope>NUCLEOTIDE SEQUENCE</scope>
    <source>
        <strain evidence="18">F60SS</strain>
    </source>
</reference>
<feature type="binding site" evidence="13">
    <location>
        <position position="70"/>
    </location>
    <ligand>
        <name>Ca(2+)</name>
        <dbReference type="ChEBI" id="CHEBI:29108"/>
        <label>1</label>
    </ligand>
</feature>
<dbReference type="SUPFAM" id="SSF48113">
    <property type="entry name" value="Heme-dependent peroxidases"/>
    <property type="match status" value="1"/>
</dbReference>
<dbReference type="PROSITE" id="PS50873">
    <property type="entry name" value="PEROXIDASE_4"/>
    <property type="match status" value="1"/>
</dbReference>
<feature type="disulfide bond" evidence="15">
    <location>
        <begin position="106"/>
        <end position="271"/>
    </location>
</feature>
<dbReference type="InterPro" id="IPR000823">
    <property type="entry name" value="Peroxidase_pln"/>
</dbReference>
<comment type="cofactor">
    <cofactor evidence="13">
        <name>Ca(2+)</name>
        <dbReference type="ChEBI" id="CHEBI:29108"/>
    </cofactor>
    <text evidence="13">Binds 2 calcium ions per subunit.</text>
</comment>
<dbReference type="InterPro" id="IPR010255">
    <property type="entry name" value="Haem_peroxidase_sf"/>
</dbReference>
<dbReference type="EC" id="1.11.1.7" evidence="4"/>
<keyword evidence="13" id="KW-0106">Calcium</keyword>
<dbReference type="PRINTS" id="PR00458">
    <property type="entry name" value="PEROXIDASE"/>
</dbReference>
<feature type="binding site" evidence="13">
    <location>
        <position position="85"/>
    </location>
    <ligand>
        <name>Ca(2+)</name>
        <dbReference type="ChEBI" id="CHEBI:29108"/>
        <label>1</label>
    </ligand>
</feature>
<feature type="chain" id="PRO_5040427235" description="peroxidase" evidence="16">
    <location>
        <begin position="24"/>
        <end position="275"/>
    </location>
</feature>
<evidence type="ECO:0000256" key="14">
    <source>
        <dbReference type="PIRSR" id="PIRSR600823-4"/>
    </source>
</evidence>
<dbReference type="Gene3D" id="1.10.520.10">
    <property type="match status" value="1"/>
</dbReference>
<comment type="caution">
    <text evidence="18">The sequence shown here is derived from an EMBL/GenBank/DDBJ whole genome shotgun (WGS) entry which is preliminary data.</text>
</comment>
<keyword evidence="8" id="KW-0560">Oxidoreductase</keyword>
<sequence>GYLKQSFLLTFLLLAMGATLVQSQGTRVKFYATTCPNAESIVQSTVQSRFQNQPAVAPWLLRMHFHDCFVQGCDASVLLDGTNTEKSAPVNGGLIGFDIIVGVVSCADILALAARDVVVLTKGPTWDVPLGRRDGNVSLSSTVNSNLPLVSDSMAVQKRKFAAKGLNSVQDLVTLVGGHTLGTGQNGSSGRTALDQGSPGTFDISFYNNVRNGKAVLASDKLLATDLTTKPIVDSLATGSLNFFTEFPKAMIKMSNIGVKTGTAGQIRKVCSKIN</sequence>
<comment type="function">
    <text evidence="2">Removal of H(2)O(2), oxidation of toxic reductants, biosynthesis and degradation of lignin, suberization, auxin catabolism, response to environmental stresses such as wounding, pathogen attack and oxidative stress. These functions might be dependent on each isozyme/isoform in each plant tissue.</text>
</comment>
<feature type="binding site" evidence="13">
    <location>
        <position position="76"/>
    </location>
    <ligand>
        <name>Ca(2+)</name>
        <dbReference type="ChEBI" id="CHEBI:29108"/>
        <label>1</label>
    </ligand>
</feature>
<keyword evidence="16" id="KW-0732">Signal</keyword>
<evidence type="ECO:0000256" key="12">
    <source>
        <dbReference type="PIRSR" id="PIRSR600823-2"/>
    </source>
</evidence>
<evidence type="ECO:0000256" key="10">
    <source>
        <dbReference type="ARBA" id="ARBA00023157"/>
    </source>
</evidence>
<gene>
    <name evidence="18" type="ORF">Tsubulata_045369</name>
</gene>
<name>A0A9Q0JJN7_9ROSI</name>
<evidence type="ECO:0000256" key="6">
    <source>
        <dbReference type="ARBA" id="ARBA00022617"/>
    </source>
</evidence>
<protein>
    <recommendedName>
        <fullName evidence="4">peroxidase</fullName>
        <ecNumber evidence="4">1.11.1.7</ecNumber>
    </recommendedName>
</protein>
<feature type="disulfide bond" evidence="15">
    <location>
        <begin position="68"/>
        <end position="73"/>
    </location>
</feature>
<evidence type="ECO:0000313" key="18">
    <source>
        <dbReference type="EMBL" id="KAJ4844109.1"/>
    </source>
</evidence>
<feature type="binding site" evidence="13">
    <location>
        <position position="72"/>
    </location>
    <ligand>
        <name>Ca(2+)</name>
        <dbReference type="ChEBI" id="CHEBI:29108"/>
        <label>1</label>
    </ligand>
</feature>
<feature type="site" description="Transition state stabilizer" evidence="14">
    <location>
        <position position="62"/>
    </location>
</feature>
<dbReference type="PROSITE" id="PS00435">
    <property type="entry name" value="PEROXIDASE_1"/>
    <property type="match status" value="1"/>
</dbReference>
<feature type="binding site" evidence="13">
    <location>
        <position position="74"/>
    </location>
    <ligand>
        <name>Ca(2+)</name>
        <dbReference type="ChEBI" id="CHEBI:29108"/>
        <label>1</label>
    </ligand>
</feature>
<dbReference type="GO" id="GO:0042744">
    <property type="term" value="P:hydrogen peroxide catabolic process"/>
    <property type="evidence" value="ECO:0007669"/>
    <property type="project" value="InterPro"/>
</dbReference>
<dbReference type="GO" id="GO:0046872">
    <property type="term" value="F:metal ion binding"/>
    <property type="evidence" value="ECO:0007669"/>
    <property type="project" value="UniProtKB-KW"/>
</dbReference>
<dbReference type="GO" id="GO:0006979">
    <property type="term" value="P:response to oxidative stress"/>
    <property type="evidence" value="ECO:0007669"/>
    <property type="project" value="InterPro"/>
</dbReference>
<dbReference type="PROSITE" id="PS00436">
    <property type="entry name" value="PEROXIDASE_2"/>
    <property type="match status" value="1"/>
</dbReference>
<feature type="binding site" evidence="12">
    <location>
        <position position="148"/>
    </location>
    <ligand>
        <name>substrate</name>
    </ligand>
</feature>
<dbReference type="Proteomes" id="UP001141552">
    <property type="component" value="Unassembled WGS sequence"/>
</dbReference>
<keyword evidence="6" id="KW-0349">Heme</keyword>
<keyword evidence="9 13" id="KW-0408">Iron</keyword>
<dbReference type="Gene3D" id="1.10.420.10">
    <property type="entry name" value="Peroxidase, domain 2"/>
    <property type="match status" value="1"/>
</dbReference>
<dbReference type="CDD" id="cd00693">
    <property type="entry name" value="secretory_peroxidase"/>
    <property type="match status" value="1"/>
</dbReference>
<evidence type="ECO:0000256" key="15">
    <source>
        <dbReference type="PIRSR" id="PIRSR600823-5"/>
    </source>
</evidence>
<dbReference type="InterPro" id="IPR002016">
    <property type="entry name" value="Haem_peroxidase"/>
</dbReference>
<keyword evidence="19" id="KW-1185">Reference proteome</keyword>
<dbReference type="InterPro" id="IPR019793">
    <property type="entry name" value="Peroxidases_heam-ligand_BS"/>
</dbReference>
<comment type="catalytic activity">
    <reaction evidence="1">
        <text>2 a phenolic donor + H2O2 = 2 a phenolic radical donor + 2 H2O</text>
        <dbReference type="Rhea" id="RHEA:56136"/>
        <dbReference type="ChEBI" id="CHEBI:15377"/>
        <dbReference type="ChEBI" id="CHEBI:16240"/>
        <dbReference type="ChEBI" id="CHEBI:139520"/>
        <dbReference type="ChEBI" id="CHEBI:139521"/>
        <dbReference type="EC" id="1.11.1.7"/>
    </reaction>
</comment>
<evidence type="ECO:0000256" key="16">
    <source>
        <dbReference type="SAM" id="SignalP"/>
    </source>
</evidence>
<dbReference type="OrthoDB" id="2113341at2759"/>
<feature type="binding site" evidence="13">
    <location>
        <position position="195"/>
    </location>
    <ligand>
        <name>Ca(2+)</name>
        <dbReference type="ChEBI" id="CHEBI:29108"/>
        <label>2</label>
    </ligand>
</feature>
<proteinExistence type="inferred from homology"/>
<organism evidence="18 19">
    <name type="scientific">Turnera subulata</name>
    <dbReference type="NCBI Taxonomy" id="218843"/>
    <lineage>
        <taxon>Eukaryota</taxon>
        <taxon>Viridiplantae</taxon>
        <taxon>Streptophyta</taxon>
        <taxon>Embryophyta</taxon>
        <taxon>Tracheophyta</taxon>
        <taxon>Spermatophyta</taxon>
        <taxon>Magnoliopsida</taxon>
        <taxon>eudicotyledons</taxon>
        <taxon>Gunneridae</taxon>
        <taxon>Pentapetalae</taxon>
        <taxon>rosids</taxon>
        <taxon>fabids</taxon>
        <taxon>Malpighiales</taxon>
        <taxon>Passifloraceae</taxon>
        <taxon>Turnera</taxon>
    </lineage>
</organism>
<dbReference type="AlphaFoldDB" id="A0A9Q0JJN7"/>
<feature type="non-terminal residue" evidence="18">
    <location>
        <position position="275"/>
    </location>
</feature>
<evidence type="ECO:0000256" key="4">
    <source>
        <dbReference type="ARBA" id="ARBA00012313"/>
    </source>
</evidence>
<dbReference type="PRINTS" id="PR00461">
    <property type="entry name" value="PLPEROXIDASE"/>
</dbReference>
<comment type="cofactor">
    <cofactor evidence="13">
        <name>heme b</name>
        <dbReference type="ChEBI" id="CHEBI:60344"/>
    </cofactor>
    <text evidence="13">Binds 1 heme b (iron(II)-protoporphyrin IX) group per subunit.</text>
</comment>
<evidence type="ECO:0000256" key="2">
    <source>
        <dbReference type="ARBA" id="ARBA00002322"/>
    </source>
</evidence>
<feature type="active site" description="Proton acceptor" evidence="11">
    <location>
        <position position="66"/>
    </location>
</feature>
<evidence type="ECO:0000256" key="7">
    <source>
        <dbReference type="ARBA" id="ARBA00022723"/>
    </source>
</evidence>
<comment type="similarity">
    <text evidence="3">Belongs to the peroxidase family. Ascorbate peroxidase subfamily.</text>
</comment>
<dbReference type="PANTHER" id="PTHR31517">
    <property type="match status" value="1"/>
</dbReference>
<keyword evidence="5" id="KW-0575">Peroxidase</keyword>
<feature type="binding site" evidence="13">
    <location>
        <position position="67"/>
    </location>
    <ligand>
        <name>Ca(2+)</name>
        <dbReference type="ChEBI" id="CHEBI:29108"/>
        <label>1</label>
    </ligand>
</feature>
<reference evidence="18" key="1">
    <citation type="submission" date="2022-02" db="EMBL/GenBank/DDBJ databases">
        <authorList>
            <person name="Henning P.M."/>
            <person name="McCubbin A.G."/>
            <person name="Shore J.S."/>
        </authorList>
    </citation>
    <scope>NUCLEOTIDE SEQUENCE</scope>
    <source>
        <strain evidence="18">F60SS</strain>
        <tissue evidence="18">Leaves</tissue>
    </source>
</reference>
<dbReference type="InterPro" id="IPR019794">
    <property type="entry name" value="Peroxidases_AS"/>
</dbReference>
<keyword evidence="7 13" id="KW-0479">Metal-binding</keyword>
<feature type="binding site" evidence="13">
    <location>
        <position position="203"/>
    </location>
    <ligand>
        <name>Ca(2+)</name>
        <dbReference type="ChEBI" id="CHEBI:29108"/>
        <label>2</label>
    </ligand>
</feature>
<feature type="binding site" evidence="13">
    <location>
        <position position="180"/>
    </location>
    <ligand>
        <name>Ca(2+)</name>
        <dbReference type="ChEBI" id="CHEBI:29108"/>
        <label>2</label>
    </ligand>
</feature>
<keyword evidence="10 15" id="KW-1015">Disulfide bond</keyword>
<evidence type="ECO:0000256" key="11">
    <source>
        <dbReference type="PIRSR" id="PIRSR600823-1"/>
    </source>
</evidence>
<evidence type="ECO:0000256" key="5">
    <source>
        <dbReference type="ARBA" id="ARBA00022559"/>
    </source>
</evidence>
<dbReference type="GO" id="GO:0020037">
    <property type="term" value="F:heme binding"/>
    <property type="evidence" value="ECO:0007669"/>
    <property type="project" value="InterPro"/>
</dbReference>
<dbReference type="InterPro" id="IPR033905">
    <property type="entry name" value="Secretory_peroxidase"/>
</dbReference>
<dbReference type="PANTHER" id="PTHR31517:SF84">
    <property type="entry name" value="PEROXIDASE"/>
    <property type="match status" value="1"/>
</dbReference>